<organism evidence="2 3">
    <name type="scientific">SAR324 cluster bacterium</name>
    <dbReference type="NCBI Taxonomy" id="2024889"/>
    <lineage>
        <taxon>Bacteria</taxon>
        <taxon>Deltaproteobacteria</taxon>
        <taxon>SAR324 cluster</taxon>
    </lineage>
</organism>
<reference evidence="3" key="1">
    <citation type="submission" date="2017-08" db="EMBL/GenBank/DDBJ databases">
        <title>A dynamic microbial community with high functional redundancy inhabits the cold, oxic subseafloor aquifer.</title>
        <authorList>
            <person name="Tully B.J."/>
            <person name="Wheat C.G."/>
            <person name="Glazer B.T."/>
            <person name="Huber J.A."/>
        </authorList>
    </citation>
    <scope>NUCLEOTIDE SEQUENCE [LARGE SCALE GENOMIC DNA]</scope>
</reference>
<dbReference type="InterPro" id="IPR010982">
    <property type="entry name" value="Lambda_DNA-bd_dom_sf"/>
</dbReference>
<dbReference type="GO" id="GO:0003677">
    <property type="term" value="F:DNA binding"/>
    <property type="evidence" value="ECO:0007669"/>
    <property type="project" value="InterPro"/>
</dbReference>
<dbReference type="EMBL" id="NVSR01000132">
    <property type="protein sequence ID" value="PCI23953.1"/>
    <property type="molecule type" value="Genomic_DNA"/>
</dbReference>
<evidence type="ECO:0008006" key="4">
    <source>
        <dbReference type="Google" id="ProtNLM"/>
    </source>
</evidence>
<dbReference type="Gene3D" id="1.10.260.40">
    <property type="entry name" value="lambda repressor-like DNA-binding domains"/>
    <property type="match status" value="1"/>
</dbReference>
<keyword evidence="1" id="KW-1133">Transmembrane helix</keyword>
<keyword evidence="1" id="KW-0812">Transmembrane</keyword>
<dbReference type="Proteomes" id="UP000218113">
    <property type="component" value="Unassembled WGS sequence"/>
</dbReference>
<dbReference type="AlphaFoldDB" id="A0A2A4SRK6"/>
<comment type="caution">
    <text evidence="2">The sequence shown here is derived from an EMBL/GenBank/DDBJ whole genome shotgun (WGS) entry which is preliminary data.</text>
</comment>
<evidence type="ECO:0000256" key="1">
    <source>
        <dbReference type="SAM" id="Phobius"/>
    </source>
</evidence>
<proteinExistence type="predicted"/>
<keyword evidence="1" id="KW-0472">Membrane</keyword>
<evidence type="ECO:0000313" key="3">
    <source>
        <dbReference type="Proteomes" id="UP000218113"/>
    </source>
</evidence>
<protein>
    <recommendedName>
        <fullName evidence="4">DUF4115 domain-containing protein</fullName>
    </recommendedName>
</protein>
<dbReference type="PANTHER" id="PTHR34475">
    <property type="match status" value="1"/>
</dbReference>
<evidence type="ECO:0000313" key="2">
    <source>
        <dbReference type="EMBL" id="PCI23953.1"/>
    </source>
</evidence>
<dbReference type="InterPro" id="IPR050400">
    <property type="entry name" value="Bact_Cytoskel_RodZ"/>
</dbReference>
<dbReference type="SUPFAM" id="SSF47413">
    <property type="entry name" value="lambda repressor-like DNA-binding domains"/>
    <property type="match status" value="1"/>
</dbReference>
<dbReference type="CDD" id="cd00093">
    <property type="entry name" value="HTH_XRE"/>
    <property type="match status" value="1"/>
</dbReference>
<feature type="transmembrane region" description="Helical" evidence="1">
    <location>
        <begin position="119"/>
        <end position="141"/>
    </location>
</feature>
<sequence>MPSKTMTELNDDLVTATDLKSIGEILKSKREELSYTVEHVSEVTRISLSCLRNIEEGNLEALPGLVFTRGFIRNYAKLLGLESDWMIEALNQTYESQLNFLETSSEDAALEMPDREKRLTFFILGGAFTFILLILILGWYWNTKETTLSNVEVENTIEAVMVEEVQNSSPTVITDTDIESKSAAEEVIPQIKISPLSLVLVGKKDAWIQLTIDEQKAQEIQLKKGEKYEWPADQIYELTMTTGSTASVYLNGEEIEIKEDMYNKLYQTRLNKFSLTRLNN</sequence>
<dbReference type="PANTHER" id="PTHR34475:SF1">
    <property type="entry name" value="CYTOSKELETON PROTEIN RODZ"/>
    <property type="match status" value="1"/>
</dbReference>
<dbReference type="Pfam" id="PF13413">
    <property type="entry name" value="HTH_25"/>
    <property type="match status" value="1"/>
</dbReference>
<name>A0A2A4SRK6_9DELT</name>
<gene>
    <name evidence="2" type="ORF">COB67_12205</name>
</gene>
<accession>A0A2A4SRK6</accession>
<dbReference type="InterPro" id="IPR001387">
    <property type="entry name" value="Cro/C1-type_HTH"/>
</dbReference>